<evidence type="ECO:0000313" key="6">
    <source>
        <dbReference type="Proteomes" id="UP000585474"/>
    </source>
</evidence>
<keyword evidence="2" id="KW-0112">Calmodulin-binding</keyword>
<dbReference type="SUPFAM" id="SSF52540">
    <property type="entry name" value="P-loop containing nucleoside triphosphate hydrolases"/>
    <property type="match status" value="1"/>
</dbReference>
<evidence type="ECO:0000256" key="1">
    <source>
        <dbReference type="ARBA" id="ARBA00022737"/>
    </source>
</evidence>
<dbReference type="Pfam" id="PF00612">
    <property type="entry name" value="IQ"/>
    <property type="match status" value="1"/>
</dbReference>
<dbReference type="InterPro" id="IPR001646">
    <property type="entry name" value="5peptide_repeat"/>
</dbReference>
<dbReference type="EMBL" id="BJWL01000024">
    <property type="protein sequence ID" value="GFZ15023.1"/>
    <property type="molecule type" value="Genomic_DNA"/>
</dbReference>
<comment type="caution">
    <text evidence="5">The sequence shown here is derived from an EMBL/GenBank/DDBJ whole genome shotgun (WGS) entry which is preliminary data.</text>
</comment>
<dbReference type="Gene3D" id="2.160.20.80">
    <property type="entry name" value="E3 ubiquitin-protein ligase SopA"/>
    <property type="match status" value="2"/>
</dbReference>
<dbReference type="InterPro" id="IPR044213">
    <property type="entry name" value="At2g44920-like"/>
</dbReference>
<sequence length="399" mass="45027">MAAFLNISCSNLSPQPPLSLHKPPLSHPHFSPVSLLKTHSNPPQQNLVISLGQSAAKAGFLALLSSSLFFVDPALAFKGGGPYGVGVTRGQDLSGKDFSGKSLIKQDFKTSILRQTNFKGAKLLGASFFDADLTDQLKFLDIPMQYPDEAPTFDGRPDPKAFIDWVHEMNRFFDWHKLSDDRKVRFAKLKLISRAKFFWQSTEAQRRKPIIDWAEMIEVLSNKYLPHSYQDRLVSMEQKKNLEAMQKSKNQIIEVLEQIENISNELQEIKMKMQQFKKETKAAIIIQTHWRCHKAYSSYTYLQKAAIVFQCSWRRRVTWKEFEKLKMAARKKDPLQLESVPKVERIDLIGADLSDTDLRGADFSLANVTKANLSNANLEGALATGNTSFRGSNIAGAGT</sequence>
<dbReference type="GO" id="GO:0009534">
    <property type="term" value="C:chloroplast thylakoid"/>
    <property type="evidence" value="ECO:0007669"/>
    <property type="project" value="TreeGrafter"/>
</dbReference>
<dbReference type="PANTHER" id="PTHR47200:SF2">
    <property type="entry name" value="THYLAKOID LUMENAL 15 KDA PROTEIN 1, CHLOROPLASTIC"/>
    <property type="match status" value="1"/>
</dbReference>
<evidence type="ECO:0000313" key="5">
    <source>
        <dbReference type="EMBL" id="GFZ15023.1"/>
    </source>
</evidence>
<keyword evidence="6" id="KW-1185">Reference proteome</keyword>
<dbReference type="PANTHER" id="PTHR47200">
    <property type="entry name" value="THYLAKOID LUMENAL 15 KDA PROTEIN 1, CHLOROPLASTIC"/>
    <property type="match status" value="1"/>
</dbReference>
<accession>A0A7J0GW52</accession>
<dbReference type="CDD" id="cd23767">
    <property type="entry name" value="IQCD"/>
    <property type="match status" value="1"/>
</dbReference>
<keyword evidence="1" id="KW-0677">Repeat</keyword>
<dbReference type="AlphaFoldDB" id="A0A7J0GW52"/>
<dbReference type="GO" id="GO:0005516">
    <property type="term" value="F:calmodulin binding"/>
    <property type="evidence" value="ECO:0007669"/>
    <property type="project" value="UniProtKB-KW"/>
</dbReference>
<dbReference type="SUPFAM" id="SSF141571">
    <property type="entry name" value="Pentapeptide repeat-like"/>
    <property type="match status" value="1"/>
</dbReference>
<feature type="coiled-coil region" evidence="4">
    <location>
        <begin position="242"/>
        <end position="279"/>
    </location>
</feature>
<evidence type="ECO:0000256" key="2">
    <source>
        <dbReference type="ARBA" id="ARBA00022860"/>
    </source>
</evidence>
<dbReference type="FunFam" id="1.20.5.190:FF:000001">
    <property type="entry name" value="unconventional myosin-Va"/>
    <property type="match status" value="1"/>
</dbReference>
<dbReference type="InterPro" id="IPR027417">
    <property type="entry name" value="P-loop_NTPase"/>
</dbReference>
<evidence type="ECO:0000256" key="4">
    <source>
        <dbReference type="SAM" id="Coils"/>
    </source>
</evidence>
<dbReference type="OrthoDB" id="19182at2759"/>
<dbReference type="Proteomes" id="UP000585474">
    <property type="component" value="Unassembled WGS sequence"/>
</dbReference>
<dbReference type="Gene3D" id="1.20.5.190">
    <property type="match status" value="1"/>
</dbReference>
<dbReference type="SMART" id="SM00015">
    <property type="entry name" value="IQ"/>
    <property type="match status" value="2"/>
</dbReference>
<name>A0A7J0GW52_9ERIC</name>
<evidence type="ECO:0000256" key="3">
    <source>
        <dbReference type="ARBA" id="ARBA00023054"/>
    </source>
</evidence>
<dbReference type="InterPro" id="IPR000048">
    <property type="entry name" value="IQ_motif_EF-hand-BS"/>
</dbReference>
<reference evidence="5 6" key="1">
    <citation type="submission" date="2019-07" db="EMBL/GenBank/DDBJ databases">
        <title>De Novo Assembly of kiwifruit Actinidia rufa.</title>
        <authorList>
            <person name="Sugita-Konishi S."/>
            <person name="Sato K."/>
            <person name="Mori E."/>
            <person name="Abe Y."/>
            <person name="Kisaki G."/>
            <person name="Hamano K."/>
            <person name="Suezawa K."/>
            <person name="Otani M."/>
            <person name="Fukuda T."/>
            <person name="Manabe T."/>
            <person name="Gomi K."/>
            <person name="Tabuchi M."/>
            <person name="Akimitsu K."/>
            <person name="Kataoka I."/>
        </authorList>
    </citation>
    <scope>NUCLEOTIDE SEQUENCE [LARGE SCALE GENOMIC DNA]</scope>
    <source>
        <strain evidence="6">cv. Fuchu</strain>
    </source>
</reference>
<protein>
    <submittedName>
        <fullName evidence="5">Tetratricopeptide repeat (TPR)-like superfamily protein</fullName>
    </submittedName>
</protein>
<dbReference type="Pfam" id="PF00805">
    <property type="entry name" value="Pentapeptide"/>
    <property type="match status" value="2"/>
</dbReference>
<proteinExistence type="predicted"/>
<keyword evidence="3 4" id="KW-0175">Coiled coil</keyword>
<gene>
    <name evidence="5" type="ORF">Acr_24g0012130</name>
</gene>
<organism evidence="5 6">
    <name type="scientific">Actinidia rufa</name>
    <dbReference type="NCBI Taxonomy" id="165716"/>
    <lineage>
        <taxon>Eukaryota</taxon>
        <taxon>Viridiplantae</taxon>
        <taxon>Streptophyta</taxon>
        <taxon>Embryophyta</taxon>
        <taxon>Tracheophyta</taxon>
        <taxon>Spermatophyta</taxon>
        <taxon>Magnoliopsida</taxon>
        <taxon>eudicotyledons</taxon>
        <taxon>Gunneridae</taxon>
        <taxon>Pentapetalae</taxon>
        <taxon>asterids</taxon>
        <taxon>Ericales</taxon>
        <taxon>Actinidiaceae</taxon>
        <taxon>Actinidia</taxon>
    </lineage>
</organism>